<protein>
    <submittedName>
        <fullName evidence="1">Uncharacterized protein</fullName>
    </submittedName>
</protein>
<dbReference type="Proteomes" id="UP001138661">
    <property type="component" value="Unassembled WGS sequence"/>
</dbReference>
<organism evidence="1 2">
    <name type="scientific">Roseobacter insulae</name>
    <dbReference type="NCBI Taxonomy" id="2859783"/>
    <lineage>
        <taxon>Bacteria</taxon>
        <taxon>Pseudomonadati</taxon>
        <taxon>Pseudomonadota</taxon>
        <taxon>Alphaproteobacteria</taxon>
        <taxon>Rhodobacterales</taxon>
        <taxon>Roseobacteraceae</taxon>
        <taxon>Roseobacter</taxon>
    </lineage>
</organism>
<proteinExistence type="predicted"/>
<comment type="caution">
    <text evidence="1">The sequence shown here is derived from an EMBL/GenBank/DDBJ whole genome shotgun (WGS) entry which is preliminary data.</text>
</comment>
<dbReference type="RefSeq" id="WP_219500481.1">
    <property type="nucleotide sequence ID" value="NZ_JAHXDN010000002.1"/>
</dbReference>
<dbReference type="AlphaFoldDB" id="A0A9X1FTI6"/>
<sequence length="168" mass="19106">MSDLTFLITNGFSIALEQAGKLGPRAASKAKLRIFGLIKYLRGVENSWSDADHLRWSHVEQAHHVKKDYPPAEFGAFLAGLERPLLFHKIEGLDDPDPQGYFARFRSRKFELACFVVYVEQPDRRLVFLSVGTLADSNRKLAAMADRQAARQLISEVRALPKPERRVR</sequence>
<evidence type="ECO:0000313" key="1">
    <source>
        <dbReference type="EMBL" id="MBW4707540.1"/>
    </source>
</evidence>
<name>A0A9X1FTI6_9RHOB</name>
<gene>
    <name evidence="1" type="ORF">KX928_07055</name>
</gene>
<evidence type="ECO:0000313" key="2">
    <source>
        <dbReference type="Proteomes" id="UP001138661"/>
    </source>
</evidence>
<reference evidence="1" key="1">
    <citation type="submission" date="2021-07" db="EMBL/GenBank/DDBJ databases">
        <title>Roseobacter insulae sp. nov., isolated from a tidal flat.</title>
        <authorList>
            <person name="Park S."/>
            <person name="Yoon J.-H."/>
        </authorList>
    </citation>
    <scope>NUCLEOTIDE SEQUENCE</scope>
    <source>
        <strain evidence="1">YSTF-M11</strain>
    </source>
</reference>
<keyword evidence="2" id="KW-1185">Reference proteome</keyword>
<dbReference type="EMBL" id="JAHXDN010000002">
    <property type="protein sequence ID" value="MBW4707540.1"/>
    <property type="molecule type" value="Genomic_DNA"/>
</dbReference>
<accession>A0A9X1FTI6</accession>